<dbReference type="AlphaFoldDB" id="A0AA48I061"/>
<evidence type="ECO:0000259" key="1">
    <source>
        <dbReference type="SMART" id="SM00470"/>
    </source>
</evidence>
<dbReference type="SUPFAM" id="SSF110849">
    <property type="entry name" value="ParB/Sulfiredoxin"/>
    <property type="match status" value="1"/>
</dbReference>
<gene>
    <name evidence="2" type="ORF">RsTaC01_0896</name>
</gene>
<proteinExistence type="predicted"/>
<feature type="domain" description="ParB-like N-terminal" evidence="1">
    <location>
        <begin position="4"/>
        <end position="90"/>
    </location>
</feature>
<organism evidence="2">
    <name type="scientific">Candidatus Paraimprobicoccus trichonymphae</name>
    <dbReference type="NCBI Taxonomy" id="3033793"/>
    <lineage>
        <taxon>Bacteria</taxon>
        <taxon>Bacillati</taxon>
        <taxon>Bacillota</taxon>
        <taxon>Clostridia</taxon>
        <taxon>Candidatus Paraimprobicoccus</taxon>
    </lineage>
</organism>
<dbReference type="CDD" id="cd16403">
    <property type="entry name" value="ParB_N_like_MT"/>
    <property type="match status" value="1"/>
</dbReference>
<dbReference type="EMBL" id="AP027925">
    <property type="protein sequence ID" value="BED92961.1"/>
    <property type="molecule type" value="Genomic_DNA"/>
</dbReference>
<dbReference type="InterPro" id="IPR036086">
    <property type="entry name" value="ParB/Sulfiredoxin_sf"/>
</dbReference>
<dbReference type="Gene3D" id="3.90.1530.10">
    <property type="entry name" value="Conserved hypothetical protein from pyrococcus furiosus pfu- 392566-001, ParB domain"/>
    <property type="match status" value="1"/>
</dbReference>
<dbReference type="Proteomes" id="UP001335720">
    <property type="component" value="Chromosome"/>
</dbReference>
<dbReference type="SMART" id="SM00470">
    <property type="entry name" value="ParB"/>
    <property type="match status" value="1"/>
</dbReference>
<reference evidence="2" key="1">
    <citation type="journal article" date="2023" name="ISME J.">
        <title>Emergence of putative energy parasites within Clostridia revealed by genome analysis of a novel endosymbiotic clade.</title>
        <authorList>
            <person name="Takahashi K."/>
            <person name="Kuwahara H."/>
            <person name="Horikawa Y."/>
            <person name="Izawa K."/>
            <person name="Kato D."/>
            <person name="Inagaki T."/>
            <person name="Yuki M."/>
            <person name="Ohkuma M."/>
            <person name="Hongoh Y."/>
        </authorList>
    </citation>
    <scope>NUCLEOTIDE SEQUENCE</scope>
    <source>
        <strain evidence="2">RsTa-C01</strain>
    </source>
</reference>
<dbReference type="InterPro" id="IPR003115">
    <property type="entry name" value="ParB_N"/>
</dbReference>
<protein>
    <submittedName>
        <fullName evidence="2">ParB N-terminal domain-containing protein</fullName>
    </submittedName>
</protein>
<sequence length="164" mass="19113">MKIEKISINALKPYENNAKVHTEKQIGQIKKSIQEFGNNDPIAIDENNVIIEGHGRYQALKELNYEEIDVIKLIHLTNEQKKAYSLVHNKLTMNTGFDLDKINIELENIKNIDMSEFDFNINLDFSFGEDTEENTKNAELDTENFDDGSFKHECPRCKFKWNDE</sequence>
<name>A0AA48I061_9FIRM</name>
<dbReference type="Pfam" id="PF02195">
    <property type="entry name" value="ParB_N"/>
    <property type="match status" value="1"/>
</dbReference>
<evidence type="ECO:0000313" key="2">
    <source>
        <dbReference type="EMBL" id="BED92961.1"/>
    </source>
</evidence>
<dbReference type="KEGG" id="ptrh:RsTaC01_0896"/>
<accession>A0AA48I061</accession>